<comment type="caution">
    <text evidence="1">The sequence shown here is derived from an EMBL/GenBank/DDBJ whole genome shotgun (WGS) entry which is preliminary data.</text>
</comment>
<dbReference type="Proteomes" id="UP001597459">
    <property type="component" value="Unassembled WGS sequence"/>
</dbReference>
<evidence type="ECO:0000313" key="2">
    <source>
        <dbReference type="Proteomes" id="UP001597459"/>
    </source>
</evidence>
<sequence length="248" mass="29327">MLFKKKKKDYSKESVFRFCCRTDKLFLNFYEFLINSEKIVESVIGENEYFDDFKKNIKNEIKNGLIISFKGGETLHLSINKHKNADLFCSSFYFFYQEKELIDSFEKFVLESSNLYYAVLTNYYDVKWQNEESIANYKVNNKSTKGLSYTEDLWGEKCIDISKNSGRSVFEDGISYIAGYCSWFSSDFKINLAQKSNADFAFSVTELKNNLLRVQLFEEFLPKNFSLIRDKQRLLLNQLLDFEEKNIE</sequence>
<accession>A0ABW5N7J2</accession>
<dbReference type="RefSeq" id="WP_378257122.1">
    <property type="nucleotide sequence ID" value="NZ_JBHSJV010000001.1"/>
</dbReference>
<name>A0ABW5N7J2_9FLAO</name>
<gene>
    <name evidence="1" type="ORF">ACFSTE_12135</name>
</gene>
<protein>
    <submittedName>
        <fullName evidence="1">Uncharacterized protein</fullName>
    </submittedName>
</protein>
<evidence type="ECO:0000313" key="1">
    <source>
        <dbReference type="EMBL" id="MFD2591577.1"/>
    </source>
</evidence>
<proteinExistence type="predicted"/>
<organism evidence="1 2">
    <name type="scientific">Aquimarina hainanensis</name>
    <dbReference type="NCBI Taxonomy" id="1578017"/>
    <lineage>
        <taxon>Bacteria</taxon>
        <taxon>Pseudomonadati</taxon>
        <taxon>Bacteroidota</taxon>
        <taxon>Flavobacteriia</taxon>
        <taxon>Flavobacteriales</taxon>
        <taxon>Flavobacteriaceae</taxon>
        <taxon>Aquimarina</taxon>
    </lineage>
</organism>
<reference evidence="2" key="1">
    <citation type="journal article" date="2019" name="Int. J. Syst. Evol. Microbiol.">
        <title>The Global Catalogue of Microorganisms (GCM) 10K type strain sequencing project: providing services to taxonomists for standard genome sequencing and annotation.</title>
        <authorList>
            <consortium name="The Broad Institute Genomics Platform"/>
            <consortium name="The Broad Institute Genome Sequencing Center for Infectious Disease"/>
            <person name="Wu L."/>
            <person name="Ma J."/>
        </authorList>
    </citation>
    <scope>NUCLEOTIDE SEQUENCE [LARGE SCALE GENOMIC DNA]</scope>
    <source>
        <strain evidence="2">KCTC 42423</strain>
    </source>
</reference>
<keyword evidence="2" id="KW-1185">Reference proteome</keyword>
<dbReference type="EMBL" id="JBHULX010000021">
    <property type="protein sequence ID" value="MFD2591577.1"/>
    <property type="molecule type" value="Genomic_DNA"/>
</dbReference>